<dbReference type="GO" id="GO:0009507">
    <property type="term" value="C:chloroplast"/>
    <property type="evidence" value="ECO:0007669"/>
    <property type="project" value="TreeGrafter"/>
</dbReference>
<evidence type="ECO:0000256" key="7">
    <source>
        <dbReference type="HAMAP-Rule" id="MF_01395"/>
    </source>
</evidence>
<feature type="binding site" evidence="7">
    <location>
        <position position="236"/>
    </location>
    <ligand>
        <name>Zn(2+)</name>
        <dbReference type="ChEBI" id="CHEBI:29105"/>
    </ligand>
</feature>
<protein>
    <recommendedName>
        <fullName evidence="7">Acetyl-coenzyme A carboxylase carboxyl transferase subunit beta</fullName>
        <shortName evidence="7">ACCase subunit beta</shortName>
        <shortName evidence="7">Acetyl-CoA carboxylase carboxyltransferase subunit beta</shortName>
        <ecNumber evidence="7">2.1.3.15</ecNumber>
    </recommendedName>
</protein>
<dbReference type="NCBIfam" id="TIGR00515">
    <property type="entry name" value="accD"/>
    <property type="match status" value="1"/>
</dbReference>
<evidence type="ECO:0000256" key="1">
    <source>
        <dbReference type="ARBA" id="ARBA00011842"/>
    </source>
</evidence>
<dbReference type="GO" id="GO:0005524">
    <property type="term" value="F:ATP binding"/>
    <property type="evidence" value="ECO:0007669"/>
    <property type="project" value="UniProtKB-KW"/>
</dbReference>
<dbReference type="PROSITE" id="PS50980">
    <property type="entry name" value="COA_CT_NTER"/>
    <property type="match status" value="1"/>
</dbReference>
<keyword evidence="2 7" id="KW-0808">Transferase</keyword>
<feature type="binding site" evidence="7">
    <location>
        <position position="252"/>
    </location>
    <ligand>
        <name>Zn(2+)</name>
        <dbReference type="ChEBI" id="CHEBI:29105"/>
    </ligand>
</feature>
<dbReference type="GO" id="GO:2001295">
    <property type="term" value="P:malonyl-CoA biosynthetic process"/>
    <property type="evidence" value="ECO:0007669"/>
    <property type="project" value="UniProtKB-UniRule"/>
</dbReference>
<comment type="subunit">
    <text evidence="1">Acetyl-CoA carboxylase is a heterohexamer composed of biotin carboxyl carrier protein, biotin carboxylase and 2 subunits each of ACCase subunit alpha and ACCase plastid-coded subunit beta (accD).</text>
</comment>
<dbReference type="UniPathway" id="UPA00655">
    <property type="reaction ID" value="UER00711"/>
</dbReference>
<dbReference type="GO" id="GO:0003989">
    <property type="term" value="F:acetyl-CoA carboxylase activity"/>
    <property type="evidence" value="ECO:0007669"/>
    <property type="project" value="InterPro"/>
</dbReference>
<feature type="compositionally biased region" description="Polar residues" evidence="8">
    <location>
        <begin position="189"/>
        <end position="200"/>
    </location>
</feature>
<accession>A0A6H0EM69</accession>
<feature type="domain" description="CoA carboxyltransferase N-terminal" evidence="9">
    <location>
        <begin position="229"/>
        <end position="499"/>
    </location>
</feature>
<keyword evidence="7" id="KW-0479">Metal-binding</keyword>
<dbReference type="SUPFAM" id="SSF52096">
    <property type="entry name" value="ClpP/crotonase"/>
    <property type="match status" value="1"/>
</dbReference>
<keyword evidence="7" id="KW-0275">Fatty acid biosynthesis</keyword>
<comment type="cofactor">
    <cofactor evidence="7">
        <name>Zn(2+)</name>
        <dbReference type="ChEBI" id="CHEBI:29105"/>
    </cofactor>
    <text evidence="7">Binds 1 zinc ion per subunit.</text>
</comment>
<dbReference type="EC" id="2.1.3.15" evidence="7"/>
<comment type="function">
    <text evidence="7">Component of the acetyl coenzyme A carboxylase (ACC) complex. Biotin carboxylase (BC) catalyzes the carboxylation of biotin on its carrier protein (BCCP) and then the CO(2) group is transferred by the transcarboxylase to acetyl-CoA to form malonyl-CoA.</text>
</comment>
<keyword evidence="7" id="KW-0276">Fatty acid metabolism</keyword>
<evidence type="ECO:0000256" key="2">
    <source>
        <dbReference type="ARBA" id="ARBA00022679"/>
    </source>
</evidence>
<keyword evidence="6 7" id="KW-0067">ATP-binding</keyword>
<dbReference type="Pfam" id="PF01039">
    <property type="entry name" value="Carboxyl_trans"/>
    <property type="match status" value="1"/>
</dbReference>
<evidence type="ECO:0000256" key="4">
    <source>
        <dbReference type="ARBA" id="ARBA00022771"/>
    </source>
</evidence>
<sequence length="499" mass="57081">MEKWWFNSILFNRELEYRCGLSKSMDSFGPIENTSVSEDPIFINMYKNIHSWNDSDNSNYNNVDYLVSIRNIQNFLSNKTFLVRDSKRNNYFIYLDIENQIFKIDSDYSFLSEPESFFSSYKNSSYMNNVSKSDDDYYMYDTKFSWNNNIHSCVESYLRSQICIDSSLLGDSDKYNDSYFYSYICGKGRNSSESESASIVTNTNDTNDSDFTRRENSNDLDETQKYKHLWIECENCYGLNYKKFFKSKMNICEHCGYHLKMSSSDRIELSIDPVTWNPMDEDMVSLDPIEFHSEEEPYKDRIASYQRKTGLTEAVQTGTGQLNGILVAIGIMDFQFMGGSMGSVVGEKITRLVEYATNQFLPLILVCASGGARMQEGSLSLMQMAKISSALYDYQIKKKLFYVSILTSPTTGGVTASFGMLGDIIIAEPNAYIAFAGKRVIEQTLNKAVPEGSQAAEYLFHKGLFDSIVPRNPLKGVLSELFQLHAFFPLAKNEKESRA</sequence>
<evidence type="ECO:0000256" key="8">
    <source>
        <dbReference type="SAM" id="MobiDB-lite"/>
    </source>
</evidence>
<organism evidence="10">
    <name type="scientific">Baphia racemosa</name>
    <dbReference type="NCBI Taxonomy" id="143050"/>
    <lineage>
        <taxon>Eukaryota</taxon>
        <taxon>Viridiplantae</taxon>
        <taxon>Streptophyta</taxon>
        <taxon>Embryophyta</taxon>
        <taxon>Tracheophyta</taxon>
        <taxon>Spermatophyta</taxon>
        <taxon>Magnoliopsida</taxon>
        <taxon>eudicotyledons</taxon>
        <taxon>Gunneridae</taxon>
        <taxon>Pentapetalae</taxon>
        <taxon>rosids</taxon>
        <taxon>fabids</taxon>
        <taxon>Fabales</taxon>
        <taxon>Fabaceae</taxon>
        <taxon>Papilionoideae</taxon>
        <taxon>50 kb inversion clade</taxon>
        <taxon>Baphieae</taxon>
        <taxon>Baphia</taxon>
    </lineage>
</organism>
<dbReference type="PRINTS" id="PR01070">
    <property type="entry name" value="ACCCTRFRASEB"/>
</dbReference>
<dbReference type="GO" id="GO:0006633">
    <property type="term" value="P:fatty acid biosynthetic process"/>
    <property type="evidence" value="ECO:0007669"/>
    <property type="project" value="UniProtKB-KW"/>
</dbReference>
<keyword evidence="5 7" id="KW-0862">Zinc</keyword>
<keyword evidence="7" id="KW-0444">Lipid biosynthesis</keyword>
<dbReference type="EMBL" id="MN709882">
    <property type="protein sequence ID" value="QIT02619.1"/>
    <property type="molecule type" value="Genomic_DNA"/>
</dbReference>
<feature type="binding site" evidence="7">
    <location>
        <position position="233"/>
    </location>
    <ligand>
        <name>Zn(2+)</name>
        <dbReference type="ChEBI" id="CHEBI:29105"/>
    </ligand>
</feature>
<comment type="similarity">
    <text evidence="7">Belongs to the AccD/PCCB family.</text>
</comment>
<evidence type="ECO:0000256" key="6">
    <source>
        <dbReference type="ARBA" id="ARBA00022840"/>
    </source>
</evidence>
<dbReference type="InterPro" id="IPR000438">
    <property type="entry name" value="Acetyl_CoA_COase_Trfase_b_su"/>
</dbReference>
<dbReference type="InterPro" id="IPR029045">
    <property type="entry name" value="ClpP/crotonase-like_dom_sf"/>
</dbReference>
<evidence type="ECO:0000313" key="10">
    <source>
        <dbReference type="EMBL" id="QIT02619.1"/>
    </source>
</evidence>
<comment type="subunit">
    <text evidence="7">Acetyl-CoA carboxylase is a heterohexamer composed of biotin carboxyl carrier protein (AccB), biotin carboxylase (AccC) and two subunits each of ACCase subunit alpha (AccA) and ACCase subunit beta (AccD).</text>
</comment>
<evidence type="ECO:0000259" key="9">
    <source>
        <dbReference type="PROSITE" id="PS50980"/>
    </source>
</evidence>
<dbReference type="PANTHER" id="PTHR42995:SF5">
    <property type="entry name" value="ACETYL-COENZYME A CARBOXYLASE CARBOXYL TRANSFERASE SUBUNIT BETA, CHLOROPLASTIC"/>
    <property type="match status" value="1"/>
</dbReference>
<dbReference type="GO" id="GO:0008270">
    <property type="term" value="F:zinc ion binding"/>
    <property type="evidence" value="ECO:0007669"/>
    <property type="project" value="UniProtKB-UniRule"/>
</dbReference>
<gene>
    <name evidence="7 10" type="primary">accD</name>
</gene>
<proteinExistence type="inferred from homology"/>
<dbReference type="HAMAP" id="MF_01395">
    <property type="entry name" value="AcetylCoA_CT_beta"/>
    <property type="match status" value="1"/>
</dbReference>
<feature type="zinc finger region" description="C4-type" evidence="7">
    <location>
        <begin position="233"/>
        <end position="255"/>
    </location>
</feature>
<geneLocation type="plastid" evidence="10"/>
<dbReference type="RefSeq" id="YP_009771834.1">
    <property type="nucleotide sequence ID" value="NC_047397.1"/>
</dbReference>
<comment type="pathway">
    <text evidence="7">Lipid metabolism; malonyl-CoA biosynthesis; malonyl-CoA from acetyl-CoA: step 1/1.</text>
</comment>
<dbReference type="AlphaFoldDB" id="A0A6H0EM69"/>
<reference evidence="10" key="1">
    <citation type="journal article" date="2020" name="Syst. Biol.">
        <title>Exploration of Plastid Phylogenomic Conflict Yields New Insights into the Deep Relationships of Leguminosae.</title>
        <authorList>
            <person name="Zhang R."/>
            <person name="Wang Y.H."/>
            <person name="Jin J.J."/>
            <person name="Stull G.W."/>
            <person name="Bruneau A."/>
            <person name="Cardoso D."/>
            <person name="de Queiroz L.P."/>
            <person name="Moore M.J."/>
            <person name="Zhang S.D."/>
            <person name="Chen S.Y."/>
            <person name="Wang J."/>
            <person name="Li D.Z."/>
            <person name="Yi T.S."/>
        </authorList>
    </citation>
    <scope>NUCLEOTIDE SEQUENCE</scope>
    <source>
        <tissue evidence="10">Fresh</tissue>
    </source>
</reference>
<feature type="binding site" evidence="7">
    <location>
        <position position="255"/>
    </location>
    <ligand>
        <name>Zn(2+)</name>
        <dbReference type="ChEBI" id="CHEBI:29105"/>
    </ligand>
</feature>
<dbReference type="InterPro" id="IPR034733">
    <property type="entry name" value="AcCoA_carboxyl_beta"/>
</dbReference>
<evidence type="ECO:0000256" key="3">
    <source>
        <dbReference type="ARBA" id="ARBA00022741"/>
    </source>
</evidence>
<keyword evidence="7" id="KW-0443">Lipid metabolism</keyword>
<comment type="catalytic activity">
    <reaction evidence="7">
        <text>N(6)-carboxybiotinyl-L-lysyl-[protein] + acetyl-CoA = N(6)-biotinyl-L-lysyl-[protein] + malonyl-CoA</text>
        <dbReference type="Rhea" id="RHEA:54728"/>
        <dbReference type="Rhea" id="RHEA-COMP:10505"/>
        <dbReference type="Rhea" id="RHEA-COMP:10506"/>
        <dbReference type="ChEBI" id="CHEBI:57288"/>
        <dbReference type="ChEBI" id="CHEBI:57384"/>
        <dbReference type="ChEBI" id="CHEBI:83144"/>
        <dbReference type="ChEBI" id="CHEBI:83145"/>
        <dbReference type="EC" id="2.1.3.15"/>
    </reaction>
</comment>
<feature type="region of interest" description="Disordered" evidence="8">
    <location>
        <begin position="189"/>
        <end position="217"/>
    </location>
</feature>
<dbReference type="InterPro" id="IPR011762">
    <property type="entry name" value="COA_CT_N"/>
</dbReference>
<dbReference type="GO" id="GO:0016743">
    <property type="term" value="F:carboxyl- or carbamoyltransferase activity"/>
    <property type="evidence" value="ECO:0007669"/>
    <property type="project" value="UniProtKB-UniRule"/>
</dbReference>
<keyword evidence="4 7" id="KW-0863">Zinc-finger</keyword>
<keyword evidence="3 7" id="KW-0547">Nucleotide-binding</keyword>
<name>A0A6H0EM69_9FABA</name>
<evidence type="ECO:0000256" key="5">
    <source>
        <dbReference type="ARBA" id="ARBA00022833"/>
    </source>
</evidence>
<dbReference type="GeneID" id="54613123"/>
<dbReference type="Gene3D" id="3.90.226.10">
    <property type="entry name" value="2-enoyl-CoA Hydratase, Chain A, domain 1"/>
    <property type="match status" value="1"/>
</dbReference>
<dbReference type="PANTHER" id="PTHR42995">
    <property type="entry name" value="ACETYL-COENZYME A CARBOXYLASE CARBOXYL TRANSFERASE SUBUNIT BETA, CHLOROPLASTIC"/>
    <property type="match status" value="1"/>
</dbReference>
<keyword evidence="10" id="KW-0934">Plastid</keyword>
<dbReference type="GO" id="GO:0009317">
    <property type="term" value="C:acetyl-CoA carboxylase complex"/>
    <property type="evidence" value="ECO:0007669"/>
    <property type="project" value="InterPro"/>
</dbReference>